<dbReference type="SUPFAM" id="SSF52058">
    <property type="entry name" value="L domain-like"/>
    <property type="match status" value="1"/>
</dbReference>
<protein>
    <recommendedName>
        <fullName evidence="2">F-box/LRR-repeat protein 15/At3g58940/PEG3-like LRR domain-containing protein</fullName>
    </recommendedName>
</protein>
<comment type="caution">
    <text evidence="3">The sequence shown here is derived from an EMBL/GenBank/DDBJ whole genome shotgun (WGS) entry which is preliminary data.</text>
</comment>
<accession>A0A9D4UG01</accession>
<feature type="domain" description="F-box/LRR-repeat protein 15/At3g58940/PEG3-like LRR" evidence="2">
    <location>
        <begin position="52"/>
        <end position="273"/>
    </location>
</feature>
<evidence type="ECO:0000313" key="4">
    <source>
        <dbReference type="Proteomes" id="UP000886520"/>
    </source>
</evidence>
<name>A0A9D4UG01_ADICA</name>
<dbReference type="InterPro" id="IPR053772">
    <property type="entry name" value="At1g61320/At1g61330-like"/>
</dbReference>
<dbReference type="OrthoDB" id="1885608at2759"/>
<proteinExistence type="predicted"/>
<keyword evidence="4" id="KW-1185">Reference proteome</keyword>
<dbReference type="Proteomes" id="UP000886520">
    <property type="component" value="Chromosome 17"/>
</dbReference>
<gene>
    <name evidence="3" type="ORF">GOP47_0017771</name>
</gene>
<evidence type="ECO:0000313" key="3">
    <source>
        <dbReference type="EMBL" id="KAI5067243.1"/>
    </source>
</evidence>
<feature type="chain" id="PRO_5038713850" description="F-box/LRR-repeat protein 15/At3g58940/PEG3-like LRR domain-containing protein" evidence="1">
    <location>
        <begin position="23"/>
        <end position="371"/>
    </location>
</feature>
<sequence>MANFDSLPDGLLCFIFSKLCLAQAVASCLRTGQIGGKLLALKMWSQTCLLEQHVRTSLERLTLVDPNLATPQRNRLVYLSNCKKLQWLNLCYAFIPSLPPQCEAFDMLTSCSLDLVVITDSALTSFVQLCPFLECLRLNSCTGLQSPHIRAPSLRCLEFVSNLGCVEPIQRICADAPNLQHVFLSYVEELRTEGEGLLELDLMCHVKPSLQLLPLLSSLSMHGPMWNLDSISEYIRLGPSVQVLYIDVKLEEKKPVKIDQFFGHLQNLKTMYIGSEFFECLQAGAKLSSTMRKVSLPSLEEITVAVTRGDPHCITILSMVLRCSSSLKKLQINAESLENSTENAAFFTCVLALQRIYVHVEILLTCPSSLL</sequence>
<keyword evidence="1" id="KW-0732">Signal</keyword>
<reference evidence="3" key="1">
    <citation type="submission" date="2021-01" db="EMBL/GenBank/DDBJ databases">
        <title>Adiantum capillus-veneris genome.</title>
        <authorList>
            <person name="Fang Y."/>
            <person name="Liao Q."/>
        </authorList>
    </citation>
    <scope>NUCLEOTIDE SEQUENCE</scope>
    <source>
        <strain evidence="3">H3</strain>
        <tissue evidence="3">Leaf</tissue>
    </source>
</reference>
<dbReference type="EMBL" id="JABFUD020000017">
    <property type="protein sequence ID" value="KAI5067243.1"/>
    <property type="molecule type" value="Genomic_DNA"/>
</dbReference>
<dbReference type="PANTHER" id="PTHR34145:SF28">
    <property type="entry name" value="F-BOX DOMAIN-CONTAINING PROTEIN"/>
    <property type="match status" value="1"/>
</dbReference>
<dbReference type="InterPro" id="IPR055411">
    <property type="entry name" value="LRR_FXL15/At3g58940/PEG3-like"/>
</dbReference>
<dbReference type="InterPro" id="IPR032675">
    <property type="entry name" value="LRR_dom_sf"/>
</dbReference>
<dbReference type="Gene3D" id="3.80.10.10">
    <property type="entry name" value="Ribonuclease Inhibitor"/>
    <property type="match status" value="2"/>
</dbReference>
<evidence type="ECO:0000256" key="1">
    <source>
        <dbReference type="SAM" id="SignalP"/>
    </source>
</evidence>
<dbReference type="AlphaFoldDB" id="A0A9D4UG01"/>
<dbReference type="PANTHER" id="PTHR34145">
    <property type="entry name" value="OS02G0105600 PROTEIN"/>
    <property type="match status" value="1"/>
</dbReference>
<evidence type="ECO:0000259" key="2">
    <source>
        <dbReference type="Pfam" id="PF24758"/>
    </source>
</evidence>
<organism evidence="3 4">
    <name type="scientific">Adiantum capillus-veneris</name>
    <name type="common">Maidenhair fern</name>
    <dbReference type="NCBI Taxonomy" id="13818"/>
    <lineage>
        <taxon>Eukaryota</taxon>
        <taxon>Viridiplantae</taxon>
        <taxon>Streptophyta</taxon>
        <taxon>Embryophyta</taxon>
        <taxon>Tracheophyta</taxon>
        <taxon>Polypodiopsida</taxon>
        <taxon>Polypodiidae</taxon>
        <taxon>Polypodiales</taxon>
        <taxon>Pteridineae</taxon>
        <taxon>Pteridaceae</taxon>
        <taxon>Vittarioideae</taxon>
        <taxon>Adiantum</taxon>
    </lineage>
</organism>
<feature type="signal peptide" evidence="1">
    <location>
        <begin position="1"/>
        <end position="22"/>
    </location>
</feature>
<dbReference type="Pfam" id="PF24758">
    <property type="entry name" value="LRR_At5g56370"/>
    <property type="match status" value="1"/>
</dbReference>